<dbReference type="GO" id="GO:0004386">
    <property type="term" value="F:helicase activity"/>
    <property type="evidence" value="ECO:0007669"/>
    <property type="project" value="UniProtKB-KW"/>
</dbReference>
<dbReference type="CDD" id="cd09203">
    <property type="entry name" value="PLDc_N_DEXD_b1"/>
    <property type="match status" value="1"/>
</dbReference>
<dbReference type="EMBL" id="JAUSQL010000001">
    <property type="protein sequence ID" value="MDP9831991.1"/>
    <property type="molecule type" value="Genomic_DNA"/>
</dbReference>
<dbReference type="InterPro" id="IPR021835">
    <property type="entry name" value="DUF3427"/>
</dbReference>
<dbReference type="PANTHER" id="PTHR47962">
    <property type="entry name" value="ATP-DEPENDENT HELICASE LHR-RELATED-RELATED"/>
    <property type="match status" value="1"/>
</dbReference>
<evidence type="ECO:0000259" key="2">
    <source>
        <dbReference type="PROSITE" id="PS50035"/>
    </source>
</evidence>
<gene>
    <name evidence="5" type="ORF">J2S45_000670</name>
</gene>
<dbReference type="SUPFAM" id="SSF56024">
    <property type="entry name" value="Phospholipase D/nuclease"/>
    <property type="match status" value="1"/>
</dbReference>
<comment type="caution">
    <text evidence="5">The sequence shown here is derived from an EMBL/GenBank/DDBJ whole genome shotgun (WGS) entry which is preliminary data.</text>
</comment>
<dbReference type="InterPro" id="IPR027417">
    <property type="entry name" value="P-loop_NTPase"/>
</dbReference>
<dbReference type="InterPro" id="IPR001736">
    <property type="entry name" value="PLipase_D/transphosphatidylase"/>
</dbReference>
<reference evidence="5 6" key="1">
    <citation type="submission" date="2023-07" db="EMBL/GenBank/DDBJ databases">
        <title>Sequencing the genomes of 1000 actinobacteria strains.</title>
        <authorList>
            <person name="Klenk H.-P."/>
        </authorList>
    </citation>
    <scope>NUCLEOTIDE SEQUENCE [LARGE SCALE GENOMIC DNA]</scope>
    <source>
        <strain evidence="5 6">DSM 19515</strain>
    </source>
</reference>
<evidence type="ECO:0000259" key="4">
    <source>
        <dbReference type="PROSITE" id="PS51194"/>
    </source>
</evidence>
<dbReference type="SMART" id="SM00490">
    <property type="entry name" value="HELICc"/>
    <property type="match status" value="1"/>
</dbReference>
<evidence type="ECO:0000259" key="3">
    <source>
        <dbReference type="PROSITE" id="PS51192"/>
    </source>
</evidence>
<dbReference type="PANTHER" id="PTHR47962:SF7">
    <property type="entry name" value="MITOCHONDRIAL ATP-DEPENDENT HELICASE IRC3-RELATED"/>
    <property type="match status" value="1"/>
</dbReference>
<dbReference type="InterPro" id="IPR006935">
    <property type="entry name" value="Helicase/UvrB_N"/>
</dbReference>
<dbReference type="PROSITE" id="PS51194">
    <property type="entry name" value="HELICASE_CTER"/>
    <property type="match status" value="1"/>
</dbReference>
<organism evidence="5 6">
    <name type="scientific">Trueperella abortisuis</name>
    <dbReference type="NCBI Taxonomy" id="445930"/>
    <lineage>
        <taxon>Bacteria</taxon>
        <taxon>Bacillati</taxon>
        <taxon>Actinomycetota</taxon>
        <taxon>Actinomycetes</taxon>
        <taxon>Actinomycetales</taxon>
        <taxon>Actinomycetaceae</taxon>
        <taxon>Trueperella</taxon>
    </lineage>
</organism>
<evidence type="ECO:0000313" key="5">
    <source>
        <dbReference type="EMBL" id="MDP9831991.1"/>
    </source>
</evidence>
<keyword evidence="6" id="KW-1185">Reference proteome</keyword>
<dbReference type="InterPro" id="IPR001650">
    <property type="entry name" value="Helicase_C-like"/>
</dbReference>
<dbReference type="Pfam" id="PF13091">
    <property type="entry name" value="PLDc_2"/>
    <property type="match status" value="1"/>
</dbReference>
<dbReference type="Pfam" id="PF11907">
    <property type="entry name" value="DUF3427"/>
    <property type="match status" value="1"/>
</dbReference>
<dbReference type="Proteomes" id="UP001230145">
    <property type="component" value="Unassembled WGS sequence"/>
</dbReference>
<feature type="domain" description="PLD phosphodiesterase" evidence="2">
    <location>
        <begin position="229"/>
        <end position="260"/>
    </location>
</feature>
<dbReference type="Pfam" id="PF00271">
    <property type="entry name" value="Helicase_C"/>
    <property type="match status" value="1"/>
</dbReference>
<dbReference type="InterPro" id="IPR025202">
    <property type="entry name" value="PLD-like_dom"/>
</dbReference>
<dbReference type="Gene3D" id="3.30.870.10">
    <property type="entry name" value="Endonuclease Chain A"/>
    <property type="match status" value="1"/>
</dbReference>
<dbReference type="SMART" id="SM00487">
    <property type="entry name" value="DEXDc"/>
    <property type="match status" value="1"/>
</dbReference>
<dbReference type="CDD" id="cd18032">
    <property type="entry name" value="DEXHc_RE_I_III_res"/>
    <property type="match status" value="1"/>
</dbReference>
<dbReference type="RefSeq" id="WP_307634542.1">
    <property type="nucleotide sequence ID" value="NZ_CP133407.1"/>
</dbReference>
<name>A0ABT9PHL6_9ACTO</name>
<evidence type="ECO:0000256" key="1">
    <source>
        <dbReference type="SAM" id="MobiDB-lite"/>
    </source>
</evidence>
<dbReference type="Gene3D" id="3.40.50.300">
    <property type="entry name" value="P-loop containing nucleotide triphosphate hydrolases"/>
    <property type="match status" value="2"/>
</dbReference>
<accession>A0ABT9PHL6</accession>
<dbReference type="PROSITE" id="PS51192">
    <property type="entry name" value="HELICASE_ATP_BIND_1"/>
    <property type="match status" value="1"/>
</dbReference>
<dbReference type="InterPro" id="IPR014001">
    <property type="entry name" value="Helicase_ATP-bd"/>
</dbReference>
<dbReference type="PROSITE" id="PS50035">
    <property type="entry name" value="PLD"/>
    <property type="match status" value="1"/>
</dbReference>
<sequence>MKNSAGSGAPRHDAVGSPVLLPGLYERLIDAELAELLAATQLRAVSAAVDAADAPHILTTHLAGRIEAALSQVEAGERLALANRLLEVLPDSSPLRESPPAGSAKSGSSTTRPASPDQLLSLSRPAFDAPPERPEIPLADVALLTNGPQDPGLAAELIKEMASADRVDLLGSFIKWTGVRTLTPGLESLARRGVPIRVLTTTYIGATDRKALDELAKLGAQVRVNYFSASTKLHAKAWIFHRDSGYSTAYIGSSNLSRSAMTDGVEWNVRVSQVATPRVLDKFAATFDTYWSSADYERYDPATDADRLEEALREARGLSGPRVATSSVTALAVRPYPHQQLMLDELEAEREGGRHANLLVAATGTGKTVVAALDYVRLIDRLNGDGRRVLPRLLFVAHRREILLQALRTYRDVLRDGSFGELLVDGQRPAHGDHVFASVQSLANPEIFEPDRFDVVVIDEFHHAHAASYRKVLSHFTPMELLGLTATPERGDGVSVAEEFFGGRIASELRLWDALDADLLVPFHYFGIADGTDLSRVAFRRGQYDQAELARLYLADRDRAAKIVENTAKYVTDVSQMKALGFCVTVEHARFMADYFTGSGIPALMLHGGSSRVEREDGLAALRSGEVKVIFTVDLFNEGLDIPDVDTIIMARPTQSATIFLQQLGRGLRRTPTKAVLTVLDFVGHQNADFRFDIKLRALTGLGRRKLRKAVEAGFPFLPAGCHIELDRVTQDEVLKNLAHKAKLSASQLIRDIGVHAGDVRPYTLRSYLHDADRSLADIYASTSPVTVGGRRVARSWQTLASLALDGGEAVGQASVVELNLLRRIRAFTHVNDRPRIAAYRKILGTFALAETLGEAQAALAGLGVQACYAPMLFFTLWPTGDPGEMVAKLWEAAHSSLLRAEIEQVLDVREDMTRTVARPLPGRLAGVPILSHARYTREELLAGFGVGTRDREKPGNVREGVKFVEHMGVDILLVTLKKSEADYSPTTLYRDYAISPSRFHWESQSTTGENSPTGQRYIHHASRGSDVVIFVREAKTGEIGTEPYTCLGTARYVTHRGSKPMAVEWELDRAMPPKVLAVSKLVS</sequence>
<evidence type="ECO:0000313" key="6">
    <source>
        <dbReference type="Proteomes" id="UP001230145"/>
    </source>
</evidence>
<keyword evidence="5" id="KW-0347">Helicase</keyword>
<dbReference type="SUPFAM" id="SSF52540">
    <property type="entry name" value="P-loop containing nucleoside triphosphate hydrolases"/>
    <property type="match status" value="1"/>
</dbReference>
<feature type="domain" description="Helicase ATP-binding" evidence="3">
    <location>
        <begin position="348"/>
        <end position="492"/>
    </location>
</feature>
<protein>
    <submittedName>
        <fullName evidence="5">Superfamily II DNA or RNA helicase/HKD family nuclease</fullName>
    </submittedName>
</protein>
<keyword evidence="5" id="KW-0378">Hydrolase</keyword>
<keyword evidence="5" id="KW-0067">ATP-binding</keyword>
<dbReference type="InterPro" id="IPR052511">
    <property type="entry name" value="ATP-dep_Helicase"/>
</dbReference>
<feature type="region of interest" description="Disordered" evidence="1">
    <location>
        <begin position="91"/>
        <end position="127"/>
    </location>
</feature>
<feature type="compositionally biased region" description="Low complexity" evidence="1">
    <location>
        <begin position="98"/>
        <end position="111"/>
    </location>
</feature>
<feature type="domain" description="Helicase C-terminal" evidence="4">
    <location>
        <begin position="566"/>
        <end position="723"/>
    </location>
</feature>
<dbReference type="Pfam" id="PF04851">
    <property type="entry name" value="ResIII"/>
    <property type="match status" value="1"/>
</dbReference>
<dbReference type="CDD" id="cd18799">
    <property type="entry name" value="SF2_C_EcoAI-like"/>
    <property type="match status" value="1"/>
</dbReference>
<keyword evidence="5" id="KW-0547">Nucleotide-binding</keyword>
<proteinExistence type="predicted"/>